<dbReference type="AlphaFoldDB" id="A0A8H5CMZ9"/>
<organism evidence="8 9">
    <name type="scientific">Tetrapyrgos nigripes</name>
    <dbReference type="NCBI Taxonomy" id="182062"/>
    <lineage>
        <taxon>Eukaryota</taxon>
        <taxon>Fungi</taxon>
        <taxon>Dikarya</taxon>
        <taxon>Basidiomycota</taxon>
        <taxon>Agaricomycotina</taxon>
        <taxon>Agaricomycetes</taxon>
        <taxon>Agaricomycetidae</taxon>
        <taxon>Agaricales</taxon>
        <taxon>Marasmiineae</taxon>
        <taxon>Marasmiaceae</taxon>
        <taxon>Tetrapyrgos</taxon>
    </lineage>
</organism>
<dbReference type="Proteomes" id="UP000559256">
    <property type="component" value="Unassembled WGS sequence"/>
</dbReference>
<reference evidence="8 9" key="1">
    <citation type="journal article" date="2020" name="ISME J.">
        <title>Uncovering the hidden diversity of litter-decomposition mechanisms in mushroom-forming fungi.</title>
        <authorList>
            <person name="Floudas D."/>
            <person name="Bentzer J."/>
            <person name="Ahren D."/>
            <person name="Johansson T."/>
            <person name="Persson P."/>
            <person name="Tunlid A."/>
        </authorList>
    </citation>
    <scope>NUCLEOTIDE SEQUENCE [LARGE SCALE GENOMIC DNA]</scope>
    <source>
        <strain evidence="8 9">CBS 291.85</strain>
    </source>
</reference>
<evidence type="ECO:0000256" key="2">
    <source>
        <dbReference type="ARBA" id="ARBA00022729"/>
    </source>
</evidence>
<evidence type="ECO:0000256" key="5">
    <source>
        <dbReference type="ARBA" id="ARBA00023295"/>
    </source>
</evidence>
<keyword evidence="5 7" id="KW-0326">Glycosidase</keyword>
<dbReference type="InterPro" id="IPR050434">
    <property type="entry name" value="Glycosyl_hydrlase_28"/>
</dbReference>
<keyword evidence="9" id="KW-1185">Reference proteome</keyword>
<keyword evidence="4 7" id="KW-0378">Hydrolase</keyword>
<evidence type="ECO:0000256" key="3">
    <source>
        <dbReference type="ARBA" id="ARBA00022737"/>
    </source>
</evidence>
<dbReference type="InterPro" id="IPR000743">
    <property type="entry name" value="Glyco_hydro_28"/>
</dbReference>
<dbReference type="GO" id="GO:0071555">
    <property type="term" value="P:cell wall organization"/>
    <property type="evidence" value="ECO:0007669"/>
    <property type="project" value="UniProtKB-KW"/>
</dbReference>
<keyword evidence="2" id="KW-0732">Signal</keyword>
<name>A0A8H5CMZ9_9AGAR</name>
<dbReference type="GO" id="GO:0005576">
    <property type="term" value="C:extracellular region"/>
    <property type="evidence" value="ECO:0007669"/>
    <property type="project" value="TreeGrafter"/>
</dbReference>
<dbReference type="OrthoDB" id="3261052at2759"/>
<dbReference type="GO" id="GO:0004650">
    <property type="term" value="F:polygalacturonase activity"/>
    <property type="evidence" value="ECO:0007669"/>
    <property type="project" value="InterPro"/>
</dbReference>
<proteinExistence type="inferred from homology"/>
<evidence type="ECO:0000313" key="8">
    <source>
        <dbReference type="EMBL" id="KAF5343861.1"/>
    </source>
</evidence>
<evidence type="ECO:0000256" key="1">
    <source>
        <dbReference type="ARBA" id="ARBA00008834"/>
    </source>
</evidence>
<gene>
    <name evidence="8" type="ORF">D9758_015888</name>
</gene>
<dbReference type="InterPro" id="IPR011050">
    <property type="entry name" value="Pectin_lyase_fold/virulence"/>
</dbReference>
<evidence type="ECO:0000256" key="6">
    <source>
        <dbReference type="ARBA" id="ARBA00023316"/>
    </source>
</evidence>
<protein>
    <submittedName>
        <fullName evidence="8">Uncharacterized protein</fullName>
    </submittedName>
</protein>
<dbReference type="Gene3D" id="2.160.20.10">
    <property type="entry name" value="Single-stranded right-handed beta-helix, Pectin lyase-like"/>
    <property type="match status" value="1"/>
</dbReference>
<dbReference type="InterPro" id="IPR012334">
    <property type="entry name" value="Pectin_lyas_fold"/>
</dbReference>
<evidence type="ECO:0000256" key="7">
    <source>
        <dbReference type="RuleBase" id="RU361169"/>
    </source>
</evidence>
<dbReference type="SUPFAM" id="SSF51126">
    <property type="entry name" value="Pectin lyase-like"/>
    <property type="match status" value="1"/>
</dbReference>
<evidence type="ECO:0000313" key="9">
    <source>
        <dbReference type="Proteomes" id="UP000559256"/>
    </source>
</evidence>
<keyword evidence="6" id="KW-0961">Cell wall biogenesis/degradation</keyword>
<dbReference type="GO" id="GO:0045490">
    <property type="term" value="P:pectin catabolic process"/>
    <property type="evidence" value="ECO:0007669"/>
    <property type="project" value="TreeGrafter"/>
</dbReference>
<dbReference type="PANTHER" id="PTHR31884:SF1">
    <property type="entry name" value="POLYGALACTURONASE"/>
    <property type="match status" value="1"/>
</dbReference>
<sequence>MVENSVIMNQDDCLAINRGTSITFQNNRCSGGHSISVGYIDSDRVVSDVHITGNTVTNLMQCVLGLRRMQTLLGVVMSVSILYSLFAFADSSQNPRAREARDGAATIPVPHEFLPNCKSRKSGGRRKCTNNVKLHAEVYAKDIMTASIYQLGTHNEAAKLAPSLYLRQIILMDASIADMTAGRIQRQLIHDFDRFDVPLYRRPDNKQILNMVSNVRRRERLISNPLLAIGIFAKHNPDKVFSYVYSSNEAFIKFQVGIKNDYCVQNMVLYARANGLGLDSSYRNKNEDRAPVTFLVTLDKNKRMLPGTKC</sequence>
<dbReference type="PANTHER" id="PTHR31884">
    <property type="entry name" value="POLYGALACTURONASE"/>
    <property type="match status" value="1"/>
</dbReference>
<dbReference type="EMBL" id="JAACJM010000132">
    <property type="protein sequence ID" value="KAF5343861.1"/>
    <property type="molecule type" value="Genomic_DNA"/>
</dbReference>
<comment type="similarity">
    <text evidence="1 7">Belongs to the glycosyl hydrolase 28 family.</text>
</comment>
<dbReference type="Pfam" id="PF00295">
    <property type="entry name" value="Glyco_hydro_28"/>
    <property type="match status" value="1"/>
</dbReference>
<accession>A0A8H5CMZ9</accession>
<evidence type="ECO:0000256" key="4">
    <source>
        <dbReference type="ARBA" id="ARBA00022801"/>
    </source>
</evidence>
<comment type="caution">
    <text evidence="8">The sequence shown here is derived from an EMBL/GenBank/DDBJ whole genome shotgun (WGS) entry which is preliminary data.</text>
</comment>
<keyword evidence="3" id="KW-0677">Repeat</keyword>